<sequence length="85" mass="9445">MTVTAGGLSGAPPITPRDPPDHAQSAVRCIWRRTTRLPLSSLSASLICLAFPVNFPFPEDFFHEVFTYFIFVYFAISPSKNQILA</sequence>
<evidence type="ECO:0000313" key="2">
    <source>
        <dbReference type="EMBL" id="QSS49973.1"/>
    </source>
</evidence>
<name>A0A8A1LBC2_AJEC8</name>
<dbReference type="Proteomes" id="UP000663419">
    <property type="component" value="Chromosome 1"/>
</dbReference>
<reference evidence="2" key="1">
    <citation type="submission" date="2021-01" db="EMBL/GenBank/DDBJ databases">
        <title>Chromosome-level genome assembly of a human fungal pathogen reveals clustering of transcriptionally co-regulated genes.</title>
        <authorList>
            <person name="Voorhies M."/>
            <person name="Cohen S."/>
            <person name="Shea T.P."/>
            <person name="Petrus S."/>
            <person name="Munoz J.F."/>
            <person name="Poplawski S."/>
            <person name="Goldman W.E."/>
            <person name="Michael T."/>
            <person name="Cuomo C.A."/>
            <person name="Sil A."/>
            <person name="Beyhan S."/>
        </authorList>
    </citation>
    <scope>NUCLEOTIDE SEQUENCE</scope>
    <source>
        <strain evidence="2">H88</strain>
    </source>
</reference>
<evidence type="ECO:0000313" key="3">
    <source>
        <dbReference type="Proteomes" id="UP000663419"/>
    </source>
</evidence>
<dbReference type="VEuPathDB" id="FungiDB:I7I53_10507"/>
<gene>
    <name evidence="2" type="ORF">I7I53_10507</name>
</gene>
<dbReference type="EMBL" id="CP069102">
    <property type="protein sequence ID" value="QSS49973.1"/>
    <property type="molecule type" value="Genomic_DNA"/>
</dbReference>
<accession>A0A8A1LBC2</accession>
<evidence type="ECO:0000256" key="1">
    <source>
        <dbReference type="SAM" id="MobiDB-lite"/>
    </source>
</evidence>
<proteinExistence type="predicted"/>
<organism evidence="2 3">
    <name type="scientific">Ajellomyces capsulatus (strain H88)</name>
    <name type="common">Darling's disease fungus</name>
    <name type="synonym">Histoplasma capsulatum</name>
    <dbReference type="NCBI Taxonomy" id="544711"/>
    <lineage>
        <taxon>Eukaryota</taxon>
        <taxon>Fungi</taxon>
        <taxon>Dikarya</taxon>
        <taxon>Ascomycota</taxon>
        <taxon>Pezizomycotina</taxon>
        <taxon>Eurotiomycetes</taxon>
        <taxon>Eurotiomycetidae</taxon>
        <taxon>Onygenales</taxon>
        <taxon>Ajellomycetaceae</taxon>
        <taxon>Histoplasma</taxon>
    </lineage>
</organism>
<dbReference type="AlphaFoldDB" id="A0A8A1LBC2"/>
<feature type="region of interest" description="Disordered" evidence="1">
    <location>
        <begin position="1"/>
        <end position="22"/>
    </location>
</feature>
<protein>
    <submittedName>
        <fullName evidence="2">Uncharacterized protein</fullName>
    </submittedName>
</protein>